<dbReference type="Pfam" id="PF02954">
    <property type="entry name" value="HTH_8"/>
    <property type="match status" value="1"/>
</dbReference>
<dbReference type="GO" id="GO:0005524">
    <property type="term" value="F:ATP binding"/>
    <property type="evidence" value="ECO:0007669"/>
    <property type="project" value="UniProtKB-KW"/>
</dbReference>
<evidence type="ECO:0000256" key="1">
    <source>
        <dbReference type="ARBA" id="ARBA00022741"/>
    </source>
</evidence>
<dbReference type="PRINTS" id="PR01590">
    <property type="entry name" value="HTHFIS"/>
</dbReference>
<dbReference type="Pfam" id="PF00158">
    <property type="entry name" value="Sigma54_activat"/>
    <property type="match status" value="1"/>
</dbReference>
<dbReference type="InterPro" id="IPR002197">
    <property type="entry name" value="HTH_Fis"/>
</dbReference>
<dbReference type="PANTHER" id="PTHR32071">
    <property type="entry name" value="TRANSCRIPTIONAL REGULATORY PROTEIN"/>
    <property type="match status" value="1"/>
</dbReference>
<dbReference type="PROSITE" id="PS50045">
    <property type="entry name" value="SIGMA54_INTERACT_4"/>
    <property type="match status" value="1"/>
</dbReference>
<dbReference type="InterPro" id="IPR011006">
    <property type="entry name" value="CheY-like_superfamily"/>
</dbReference>
<feature type="domain" description="Response regulatory" evidence="7">
    <location>
        <begin position="6"/>
        <end position="120"/>
    </location>
</feature>
<dbReference type="InterPro" id="IPR009057">
    <property type="entry name" value="Homeodomain-like_sf"/>
</dbReference>
<dbReference type="GO" id="GO:0000160">
    <property type="term" value="P:phosphorelay signal transduction system"/>
    <property type="evidence" value="ECO:0007669"/>
    <property type="project" value="InterPro"/>
</dbReference>
<dbReference type="FunFam" id="3.40.50.300:FF:000006">
    <property type="entry name" value="DNA-binding transcriptional regulator NtrC"/>
    <property type="match status" value="1"/>
</dbReference>
<keyword evidence="1" id="KW-0547">Nucleotide-binding</keyword>
<dbReference type="GO" id="GO:0006355">
    <property type="term" value="P:regulation of DNA-templated transcription"/>
    <property type="evidence" value="ECO:0007669"/>
    <property type="project" value="InterPro"/>
</dbReference>
<evidence type="ECO:0000256" key="4">
    <source>
        <dbReference type="ARBA" id="ARBA00023163"/>
    </source>
</evidence>
<comment type="caution">
    <text evidence="8">The sequence shown here is derived from an EMBL/GenBank/DDBJ whole genome shotgun (WGS) entry which is preliminary data.</text>
</comment>
<dbReference type="AlphaFoldDB" id="A0A832DIQ8"/>
<dbReference type="InterPro" id="IPR003593">
    <property type="entry name" value="AAA+_ATPase"/>
</dbReference>
<protein>
    <submittedName>
        <fullName evidence="8">Sigma-54-dependent Fis family transcriptional regulator</fullName>
    </submittedName>
</protein>
<dbReference type="InterPro" id="IPR027417">
    <property type="entry name" value="P-loop_NTPase"/>
</dbReference>
<organism evidence="8">
    <name type="scientific">Ignavibacterium album</name>
    <dbReference type="NCBI Taxonomy" id="591197"/>
    <lineage>
        <taxon>Bacteria</taxon>
        <taxon>Pseudomonadati</taxon>
        <taxon>Ignavibacteriota</taxon>
        <taxon>Ignavibacteria</taxon>
        <taxon>Ignavibacteriales</taxon>
        <taxon>Ignavibacteriaceae</taxon>
        <taxon>Ignavibacterium</taxon>
    </lineage>
</organism>
<dbReference type="InterPro" id="IPR001789">
    <property type="entry name" value="Sig_transdc_resp-reg_receiver"/>
</dbReference>
<dbReference type="EMBL" id="DSVI01000019">
    <property type="protein sequence ID" value="HGT48705.1"/>
    <property type="molecule type" value="Genomic_DNA"/>
</dbReference>
<dbReference type="PROSITE" id="PS00676">
    <property type="entry name" value="SIGMA54_INTERACT_2"/>
    <property type="match status" value="1"/>
</dbReference>
<dbReference type="SMART" id="SM00382">
    <property type="entry name" value="AAA"/>
    <property type="match status" value="1"/>
</dbReference>
<dbReference type="CDD" id="cd00009">
    <property type="entry name" value="AAA"/>
    <property type="match status" value="1"/>
</dbReference>
<dbReference type="InterPro" id="IPR025662">
    <property type="entry name" value="Sigma_54_int_dom_ATP-bd_1"/>
</dbReference>
<evidence type="ECO:0000259" key="6">
    <source>
        <dbReference type="PROSITE" id="PS50045"/>
    </source>
</evidence>
<keyword evidence="3" id="KW-0805">Transcription regulation</keyword>
<feature type="modified residue" description="4-aspartylphosphate" evidence="5">
    <location>
        <position position="55"/>
    </location>
</feature>
<dbReference type="SUPFAM" id="SSF46689">
    <property type="entry name" value="Homeodomain-like"/>
    <property type="match status" value="1"/>
</dbReference>
<dbReference type="Pfam" id="PF25601">
    <property type="entry name" value="AAA_lid_14"/>
    <property type="match status" value="1"/>
</dbReference>
<evidence type="ECO:0000313" key="8">
    <source>
        <dbReference type="EMBL" id="HGT48705.1"/>
    </source>
</evidence>
<evidence type="ECO:0000256" key="5">
    <source>
        <dbReference type="PROSITE-ProRule" id="PRU00169"/>
    </source>
</evidence>
<dbReference type="PROSITE" id="PS00675">
    <property type="entry name" value="SIGMA54_INTERACT_1"/>
    <property type="match status" value="1"/>
</dbReference>
<dbReference type="SUPFAM" id="SSF52540">
    <property type="entry name" value="P-loop containing nucleoside triphosphate hydrolases"/>
    <property type="match status" value="1"/>
</dbReference>
<dbReference type="Gene3D" id="1.10.8.60">
    <property type="match status" value="1"/>
</dbReference>
<evidence type="ECO:0000259" key="7">
    <source>
        <dbReference type="PROSITE" id="PS50110"/>
    </source>
</evidence>
<dbReference type="SMART" id="SM00448">
    <property type="entry name" value="REC"/>
    <property type="match status" value="1"/>
</dbReference>
<evidence type="ECO:0000256" key="3">
    <source>
        <dbReference type="ARBA" id="ARBA00023015"/>
    </source>
</evidence>
<feature type="domain" description="Sigma-54 factor interaction" evidence="6">
    <location>
        <begin position="148"/>
        <end position="374"/>
    </location>
</feature>
<accession>A0A832DIQ8</accession>
<dbReference type="Gene3D" id="3.40.50.2300">
    <property type="match status" value="1"/>
</dbReference>
<keyword evidence="5" id="KW-0597">Phosphoprotein</keyword>
<gene>
    <name evidence="8" type="ORF">ENS56_11760</name>
</gene>
<dbReference type="GO" id="GO:0043565">
    <property type="term" value="F:sequence-specific DNA binding"/>
    <property type="evidence" value="ECO:0007669"/>
    <property type="project" value="InterPro"/>
</dbReference>
<name>A0A832DIQ8_9BACT</name>
<dbReference type="Gene3D" id="1.10.10.60">
    <property type="entry name" value="Homeodomain-like"/>
    <property type="match status" value="1"/>
</dbReference>
<dbReference type="Gene3D" id="3.40.50.300">
    <property type="entry name" value="P-loop containing nucleotide triphosphate hydrolases"/>
    <property type="match status" value="1"/>
</dbReference>
<dbReference type="SUPFAM" id="SSF52172">
    <property type="entry name" value="CheY-like"/>
    <property type="match status" value="1"/>
</dbReference>
<keyword evidence="2" id="KW-0067">ATP-binding</keyword>
<evidence type="ECO:0000256" key="2">
    <source>
        <dbReference type="ARBA" id="ARBA00022840"/>
    </source>
</evidence>
<keyword evidence="4" id="KW-0804">Transcription</keyword>
<dbReference type="Pfam" id="PF00072">
    <property type="entry name" value="Response_reg"/>
    <property type="match status" value="1"/>
</dbReference>
<dbReference type="InterPro" id="IPR058031">
    <property type="entry name" value="AAA_lid_NorR"/>
</dbReference>
<dbReference type="InterPro" id="IPR025943">
    <property type="entry name" value="Sigma_54_int_dom_ATP-bd_2"/>
</dbReference>
<dbReference type="PROSITE" id="PS50110">
    <property type="entry name" value="RESPONSE_REGULATORY"/>
    <property type="match status" value="1"/>
</dbReference>
<dbReference type="InterPro" id="IPR002078">
    <property type="entry name" value="Sigma_54_int"/>
</dbReference>
<reference evidence="8" key="1">
    <citation type="journal article" date="2020" name="mSystems">
        <title>Genome- and Community-Level Interaction Insights into Carbon Utilization and Element Cycling Functions of Hydrothermarchaeota in Hydrothermal Sediment.</title>
        <authorList>
            <person name="Zhou Z."/>
            <person name="Liu Y."/>
            <person name="Xu W."/>
            <person name="Pan J."/>
            <person name="Luo Z.H."/>
            <person name="Li M."/>
        </authorList>
    </citation>
    <scope>NUCLEOTIDE SEQUENCE [LARGE SCALE GENOMIC DNA]</scope>
    <source>
        <strain evidence="8">SpSt-500</strain>
    </source>
</reference>
<proteinExistence type="predicted"/>
<sequence>MFCKNKILVVDDEVKMLSSVREILENENYIVDEAADGFAALEKIQNNSYCAVILDINLPYKDGLEVLKEIKTFDNDLPVIMFTAFGSNERIINAMKMGAFDYIDKPFELDDFIFIVNRAVKYTALLRELKSLKQNTSFSSQQLSYDEVIGSSYKMKQIYKLIGRAAPTDVAVLIEGESGTGKEIIADTIQKHSLRNNKPYIKINCAAIPDTLLESELFGYEKGAFTDASARKIGRFELADGGTVFLDEINNMSLALQTKLLRFLQHKTFERVGGTETISVDVRIISATNKNIEEEVKHGNFREDLFYRLNVIHIKIPPLREHKEDIPLLVDHFIQKHSNKKSLTISDSALELLLNHQWQGNIRELENVIQRALIVSQGSVISKEDIAIPLELSSQTKSTVSNSLAETLNLRSATIQLEKELILKALKITDGNKSKAAELLGINRRQLFTKLHQYGITYPSVKQ</sequence>